<dbReference type="Proteomes" id="UP000078561">
    <property type="component" value="Unassembled WGS sequence"/>
</dbReference>
<name>A0A163KHJ7_ABSGL</name>
<dbReference type="OMA" id="NVASCEY"/>
<gene>
    <name evidence="3" type="primary">ABSGL_13671.1 scaffold 14267</name>
</gene>
<dbReference type="PROSITE" id="PS51375">
    <property type="entry name" value="PPR"/>
    <property type="match status" value="2"/>
</dbReference>
<dbReference type="InterPro" id="IPR011990">
    <property type="entry name" value="TPR-like_helical_dom_sf"/>
</dbReference>
<proteinExistence type="predicted"/>
<keyword evidence="1" id="KW-0677">Repeat</keyword>
<dbReference type="Pfam" id="PF01535">
    <property type="entry name" value="PPR"/>
    <property type="match status" value="3"/>
</dbReference>
<feature type="repeat" description="PPR" evidence="2">
    <location>
        <begin position="270"/>
        <end position="306"/>
    </location>
</feature>
<keyword evidence="4" id="KW-1185">Reference proteome</keyword>
<dbReference type="PANTHER" id="PTHR47932">
    <property type="entry name" value="ATPASE EXPRESSION PROTEIN 3"/>
    <property type="match status" value="1"/>
</dbReference>
<feature type="repeat" description="PPR" evidence="2">
    <location>
        <begin position="234"/>
        <end position="268"/>
    </location>
</feature>
<dbReference type="PANTHER" id="PTHR47932:SF44">
    <property type="entry name" value="MIOREX COMPLEX COMPONENT 1"/>
    <property type="match status" value="1"/>
</dbReference>
<dbReference type="STRING" id="4829.A0A163KHJ7"/>
<reference evidence="3" key="1">
    <citation type="submission" date="2016-04" db="EMBL/GenBank/DDBJ databases">
        <authorList>
            <person name="Evans L.H."/>
            <person name="Alamgir A."/>
            <person name="Owens N."/>
            <person name="Weber N.D."/>
            <person name="Virtaneva K."/>
            <person name="Barbian K."/>
            <person name="Babar A."/>
            <person name="Rosenke K."/>
        </authorList>
    </citation>
    <scope>NUCLEOTIDE SEQUENCE [LARGE SCALE GENOMIC DNA]</scope>
    <source>
        <strain evidence="3">CBS 101.48</strain>
    </source>
</reference>
<organism evidence="3">
    <name type="scientific">Absidia glauca</name>
    <name type="common">Pin mould</name>
    <dbReference type="NCBI Taxonomy" id="4829"/>
    <lineage>
        <taxon>Eukaryota</taxon>
        <taxon>Fungi</taxon>
        <taxon>Fungi incertae sedis</taxon>
        <taxon>Mucoromycota</taxon>
        <taxon>Mucoromycotina</taxon>
        <taxon>Mucoromycetes</taxon>
        <taxon>Mucorales</taxon>
        <taxon>Cunninghamellaceae</taxon>
        <taxon>Absidia</taxon>
    </lineage>
</organism>
<dbReference type="Gene3D" id="1.25.40.10">
    <property type="entry name" value="Tetratricopeptide repeat domain"/>
    <property type="match status" value="3"/>
</dbReference>
<dbReference type="InParanoid" id="A0A163KHJ7"/>
<dbReference type="EMBL" id="LT554871">
    <property type="protein sequence ID" value="SAM08013.1"/>
    <property type="molecule type" value="Genomic_DNA"/>
</dbReference>
<dbReference type="AlphaFoldDB" id="A0A163KHJ7"/>
<accession>A0A163KHJ7</accession>
<dbReference type="OrthoDB" id="185373at2759"/>
<protein>
    <recommendedName>
        <fullName evidence="5">Pentacotripeptide-repeat region of PRORP domain-containing protein</fullName>
    </recommendedName>
</protein>
<evidence type="ECO:0000313" key="3">
    <source>
        <dbReference type="EMBL" id="SAM08013.1"/>
    </source>
</evidence>
<dbReference type="InterPro" id="IPR002885">
    <property type="entry name" value="PPR_rpt"/>
</dbReference>
<sequence>MSSSGSTLCRRLWIKHLCYDIFHSHHTRFVSPATRQNQRMLSQVNYQPPPSFLTPTYTSATGISDIATKHSNDKGLPVHLRKALEQQISEYAKANQIDRAHRSLQQIYHSGLTPSVSTYNRIVKALAKQFQHQQRRIEAHALMDDMIHRGVMPNHQTYLQMILGYTIHTTTTTHPDTLPKIQLLFDNFMRCERERGFKRTHHKIKKVAEVMAGVGHGALLYVMNSSMAANIKLDVATWNSALAGCVKGGDIAGAEQLLEIMRLSAHSIPDATSYHTVIGGYLNNQEGGLDSAIEVFQKMKNDRVVADYRIYRDFMCAYATDSIQTATPLPQQQQQGASADTLQRLWQAMMTTMTDGQKVDDKSLVTLLDYYLRNHCYSAMEQVYWDLRQRGFTFSKRSALYFHKAICGFAQRQHLISGISLFYDLLAYGHGAKYSSTASLLRACVLRGQLDMAQQILDVMEETLQQSASVDHYATMVRAYIQQGQLESANMMFLKVQQLSESHQLVLSGQVSVLASYQAMIRGYFNQHQGDMAQSLFEQYLQQQQQYKSGDDKHTMDKNLVGVMVEGYGWLGETKKLDDFLSRDDVALDDIRTRTVLVQARLDLGDVDGAERDLKEGLKTNNIQSLRSSIQAVLLGLALNGNVASCEYWVDQLSSSNLMDDDTQRALLVCYGQAGETVKLKQAYVNLNRQGIKLADGIENKIKSQWLTSNVQS</sequence>
<evidence type="ECO:0008006" key="5">
    <source>
        <dbReference type="Google" id="ProtNLM"/>
    </source>
</evidence>
<evidence type="ECO:0000313" key="4">
    <source>
        <dbReference type="Proteomes" id="UP000078561"/>
    </source>
</evidence>
<evidence type="ECO:0000256" key="1">
    <source>
        <dbReference type="ARBA" id="ARBA00022737"/>
    </source>
</evidence>
<evidence type="ECO:0000256" key="2">
    <source>
        <dbReference type="PROSITE-ProRule" id="PRU00708"/>
    </source>
</evidence>